<dbReference type="SUPFAM" id="SSF53822">
    <property type="entry name" value="Periplasmic binding protein-like I"/>
    <property type="match status" value="1"/>
</dbReference>
<evidence type="ECO:0000313" key="7">
    <source>
        <dbReference type="EMBL" id="MBO0344255.1"/>
    </source>
</evidence>
<comment type="similarity">
    <text evidence="1">Belongs to the leucine-binding protein family.</text>
</comment>
<sequence>MTLFKSILAGGLMGLSALTPAKAEEAQGEPLKFSIALPLSGPLAFSGQVQQAGWQTALAWINEQGGVDGRPMVADFYDDEYKVDLGVAGFKKAASAGDLVFAAGDGTPFVRAISPENNDTYRILMSATGFASDLVETDKYAYHFLPGPTYSDMIGALLNYIDDNKSGDAAPKVALVYSATEFGRDPLEHFRSHAAELNIDIVLEEETKWSGVDVTSSAIKLRNAAPDYVIFHGYAGNVWPEILKTAKDYGVQAKFMGTAYNSDPEMVKSVGEYVDGYLGVVPYMLNVDAVEGEYLNAVRTSLQSWEGKPYSGYANMGYVQSWLTALVLREAIGSTLDAGKDLNGPNLIGAINDLKDWDSKGIVGDVTFVNQRLPKAIIYKYNVSADSFSMEPATDLVTVAE</sequence>
<evidence type="ECO:0000256" key="1">
    <source>
        <dbReference type="ARBA" id="ARBA00010062"/>
    </source>
</evidence>
<name>A0A939J410_9HYPH</name>
<keyword evidence="8" id="KW-1185">Reference proteome</keyword>
<organism evidence="7 8">
    <name type="scientific">Roseibium limicola</name>
    <dbReference type="NCBI Taxonomy" id="2816037"/>
    <lineage>
        <taxon>Bacteria</taxon>
        <taxon>Pseudomonadati</taxon>
        <taxon>Pseudomonadota</taxon>
        <taxon>Alphaproteobacteria</taxon>
        <taxon>Hyphomicrobiales</taxon>
        <taxon>Stappiaceae</taxon>
        <taxon>Roseibium</taxon>
    </lineage>
</organism>
<feature type="domain" description="Leucine-binding protein" evidence="6">
    <location>
        <begin position="32"/>
        <end position="369"/>
    </location>
</feature>
<dbReference type="AlphaFoldDB" id="A0A939J410"/>
<dbReference type="PANTHER" id="PTHR30483">
    <property type="entry name" value="LEUCINE-SPECIFIC-BINDING PROTEIN"/>
    <property type="match status" value="1"/>
</dbReference>
<accession>A0A939J410</accession>
<feature type="chain" id="PRO_5037994057" evidence="5">
    <location>
        <begin position="24"/>
        <end position="401"/>
    </location>
</feature>
<evidence type="ECO:0000256" key="4">
    <source>
        <dbReference type="ARBA" id="ARBA00022970"/>
    </source>
</evidence>
<dbReference type="Pfam" id="PF13458">
    <property type="entry name" value="Peripla_BP_6"/>
    <property type="match status" value="1"/>
</dbReference>
<evidence type="ECO:0000256" key="2">
    <source>
        <dbReference type="ARBA" id="ARBA00022448"/>
    </source>
</evidence>
<gene>
    <name evidence="7" type="ORF">J0X15_03385</name>
</gene>
<dbReference type="Proteomes" id="UP000664779">
    <property type="component" value="Unassembled WGS sequence"/>
</dbReference>
<comment type="caution">
    <text evidence="7">The sequence shown here is derived from an EMBL/GenBank/DDBJ whole genome shotgun (WGS) entry which is preliminary data.</text>
</comment>
<dbReference type="GO" id="GO:0006865">
    <property type="term" value="P:amino acid transport"/>
    <property type="evidence" value="ECO:0007669"/>
    <property type="project" value="UniProtKB-KW"/>
</dbReference>
<evidence type="ECO:0000256" key="5">
    <source>
        <dbReference type="SAM" id="SignalP"/>
    </source>
</evidence>
<dbReference type="InterPro" id="IPR000709">
    <property type="entry name" value="Leu_Ile_Val-bd"/>
</dbReference>
<protein>
    <submittedName>
        <fullName evidence="7">ABC transporter substrate-binding protein</fullName>
    </submittedName>
</protein>
<dbReference type="InterPro" id="IPR051010">
    <property type="entry name" value="BCAA_transport"/>
</dbReference>
<keyword evidence="4" id="KW-0029">Amino-acid transport</keyword>
<dbReference type="EMBL" id="JAFLNF010000001">
    <property type="protein sequence ID" value="MBO0344255.1"/>
    <property type="molecule type" value="Genomic_DNA"/>
</dbReference>
<evidence type="ECO:0000259" key="6">
    <source>
        <dbReference type="Pfam" id="PF13458"/>
    </source>
</evidence>
<dbReference type="RefSeq" id="WP_206938180.1">
    <property type="nucleotide sequence ID" value="NZ_JAFLNF010000001.1"/>
</dbReference>
<feature type="signal peptide" evidence="5">
    <location>
        <begin position="1"/>
        <end position="23"/>
    </location>
</feature>
<evidence type="ECO:0000256" key="3">
    <source>
        <dbReference type="ARBA" id="ARBA00022729"/>
    </source>
</evidence>
<dbReference type="PANTHER" id="PTHR30483:SF6">
    <property type="entry name" value="PERIPLASMIC BINDING PROTEIN OF ABC TRANSPORTER FOR NATURAL AMINO ACIDS"/>
    <property type="match status" value="1"/>
</dbReference>
<evidence type="ECO:0000313" key="8">
    <source>
        <dbReference type="Proteomes" id="UP000664779"/>
    </source>
</evidence>
<keyword evidence="3 5" id="KW-0732">Signal</keyword>
<proteinExistence type="inferred from homology"/>
<reference evidence="7" key="1">
    <citation type="submission" date="2021-03" db="EMBL/GenBank/DDBJ databases">
        <title>Roseibium sp. CAU 1637 isolated from Incheon.</title>
        <authorList>
            <person name="Kim W."/>
        </authorList>
    </citation>
    <scope>NUCLEOTIDE SEQUENCE</scope>
    <source>
        <strain evidence="7">CAU 1637</strain>
    </source>
</reference>
<dbReference type="InterPro" id="IPR028081">
    <property type="entry name" value="Leu-bd"/>
</dbReference>
<dbReference type="Gene3D" id="3.40.50.2300">
    <property type="match status" value="2"/>
</dbReference>
<keyword evidence="2" id="KW-0813">Transport</keyword>
<dbReference type="InterPro" id="IPR028082">
    <property type="entry name" value="Peripla_BP_I"/>
</dbReference>
<dbReference type="PRINTS" id="PR00337">
    <property type="entry name" value="LEUILEVALBP"/>
</dbReference>